<evidence type="ECO:0000256" key="1">
    <source>
        <dbReference type="SAM" id="SignalP"/>
    </source>
</evidence>
<evidence type="ECO:0000313" key="3">
    <source>
        <dbReference type="Proteomes" id="UP000233837"/>
    </source>
</evidence>
<evidence type="ECO:0000313" key="2">
    <source>
        <dbReference type="EMBL" id="PKU69557.1"/>
    </source>
</evidence>
<accession>A0A2I0W1M6</accession>
<gene>
    <name evidence="2" type="ORF">MA16_Dca024324</name>
</gene>
<keyword evidence="1" id="KW-0732">Signal</keyword>
<sequence>MANAKLLSFSVICALLALGSVVQIAEARLMKEEAINDVEAGRKQLLPPAGVPGFPFPPLPFTLPPFPSFPLPPFLPPFPFPGVPLPPLPPLPIPPILPPNRASLSAPTKE</sequence>
<reference evidence="2 3" key="1">
    <citation type="journal article" date="2016" name="Sci. Rep.">
        <title>The Dendrobium catenatum Lindl. genome sequence provides insights into polysaccharide synthase, floral development and adaptive evolution.</title>
        <authorList>
            <person name="Zhang G.Q."/>
            <person name="Xu Q."/>
            <person name="Bian C."/>
            <person name="Tsai W.C."/>
            <person name="Yeh C.M."/>
            <person name="Liu K.W."/>
            <person name="Yoshida K."/>
            <person name="Zhang L.S."/>
            <person name="Chang S.B."/>
            <person name="Chen F."/>
            <person name="Shi Y."/>
            <person name="Su Y.Y."/>
            <person name="Zhang Y.Q."/>
            <person name="Chen L.J."/>
            <person name="Yin Y."/>
            <person name="Lin M."/>
            <person name="Huang H."/>
            <person name="Deng H."/>
            <person name="Wang Z.W."/>
            <person name="Zhu S.L."/>
            <person name="Zhao X."/>
            <person name="Deng C."/>
            <person name="Niu S.C."/>
            <person name="Huang J."/>
            <person name="Wang M."/>
            <person name="Liu G.H."/>
            <person name="Yang H.J."/>
            <person name="Xiao X.J."/>
            <person name="Hsiao Y.Y."/>
            <person name="Wu W.L."/>
            <person name="Chen Y.Y."/>
            <person name="Mitsuda N."/>
            <person name="Ohme-Takagi M."/>
            <person name="Luo Y.B."/>
            <person name="Van de Peer Y."/>
            <person name="Liu Z.J."/>
        </authorList>
    </citation>
    <scope>NUCLEOTIDE SEQUENCE [LARGE SCALE GENOMIC DNA]</scope>
    <source>
        <tissue evidence="2">The whole plant</tissue>
    </source>
</reference>
<proteinExistence type="predicted"/>
<organism evidence="2 3">
    <name type="scientific">Dendrobium catenatum</name>
    <dbReference type="NCBI Taxonomy" id="906689"/>
    <lineage>
        <taxon>Eukaryota</taxon>
        <taxon>Viridiplantae</taxon>
        <taxon>Streptophyta</taxon>
        <taxon>Embryophyta</taxon>
        <taxon>Tracheophyta</taxon>
        <taxon>Spermatophyta</taxon>
        <taxon>Magnoliopsida</taxon>
        <taxon>Liliopsida</taxon>
        <taxon>Asparagales</taxon>
        <taxon>Orchidaceae</taxon>
        <taxon>Epidendroideae</taxon>
        <taxon>Malaxideae</taxon>
        <taxon>Dendrobiinae</taxon>
        <taxon>Dendrobium</taxon>
    </lineage>
</organism>
<protein>
    <submittedName>
        <fullName evidence="2">Uncharacterized protein</fullName>
    </submittedName>
</protein>
<feature type="chain" id="PRO_5014158590" evidence="1">
    <location>
        <begin position="28"/>
        <end position="110"/>
    </location>
</feature>
<dbReference type="Proteomes" id="UP000233837">
    <property type="component" value="Unassembled WGS sequence"/>
</dbReference>
<dbReference type="AlphaFoldDB" id="A0A2I0W1M6"/>
<name>A0A2I0W1M6_9ASPA</name>
<keyword evidence="3" id="KW-1185">Reference proteome</keyword>
<reference evidence="2 3" key="2">
    <citation type="journal article" date="2017" name="Nature">
        <title>The Apostasia genome and the evolution of orchids.</title>
        <authorList>
            <person name="Zhang G.Q."/>
            <person name="Liu K.W."/>
            <person name="Li Z."/>
            <person name="Lohaus R."/>
            <person name="Hsiao Y.Y."/>
            <person name="Niu S.C."/>
            <person name="Wang J.Y."/>
            <person name="Lin Y.C."/>
            <person name="Xu Q."/>
            <person name="Chen L.J."/>
            <person name="Yoshida K."/>
            <person name="Fujiwara S."/>
            <person name="Wang Z.W."/>
            <person name="Zhang Y.Q."/>
            <person name="Mitsuda N."/>
            <person name="Wang M."/>
            <person name="Liu G.H."/>
            <person name="Pecoraro L."/>
            <person name="Huang H.X."/>
            <person name="Xiao X.J."/>
            <person name="Lin M."/>
            <person name="Wu X.Y."/>
            <person name="Wu W.L."/>
            <person name="Chen Y.Y."/>
            <person name="Chang S.B."/>
            <person name="Sakamoto S."/>
            <person name="Ohme-Takagi M."/>
            <person name="Yagi M."/>
            <person name="Zeng S.J."/>
            <person name="Shen C.Y."/>
            <person name="Yeh C.M."/>
            <person name="Luo Y.B."/>
            <person name="Tsai W.C."/>
            <person name="Van de Peer Y."/>
            <person name="Liu Z.J."/>
        </authorList>
    </citation>
    <scope>NUCLEOTIDE SEQUENCE [LARGE SCALE GENOMIC DNA]</scope>
    <source>
        <tissue evidence="2">The whole plant</tissue>
    </source>
</reference>
<feature type="signal peptide" evidence="1">
    <location>
        <begin position="1"/>
        <end position="27"/>
    </location>
</feature>
<dbReference type="EMBL" id="KZ503021">
    <property type="protein sequence ID" value="PKU69557.1"/>
    <property type="molecule type" value="Genomic_DNA"/>
</dbReference>